<proteinExistence type="predicted"/>
<evidence type="ECO:0008006" key="3">
    <source>
        <dbReference type="Google" id="ProtNLM"/>
    </source>
</evidence>
<gene>
    <name evidence="1" type="ORF">VK70_17305</name>
</gene>
<dbReference type="OrthoDB" id="336275at2"/>
<organism evidence="1 2">
    <name type="scientific">Paenibacillus durus ATCC 35681</name>
    <dbReference type="NCBI Taxonomy" id="1333534"/>
    <lineage>
        <taxon>Bacteria</taxon>
        <taxon>Bacillati</taxon>
        <taxon>Bacillota</taxon>
        <taxon>Bacilli</taxon>
        <taxon>Bacillales</taxon>
        <taxon>Paenibacillaceae</taxon>
        <taxon>Paenibacillus</taxon>
    </lineage>
</organism>
<dbReference type="RefSeq" id="WP_025698479.1">
    <property type="nucleotide sequence ID" value="NZ_CP011114.1"/>
</dbReference>
<reference evidence="1 2" key="2">
    <citation type="journal article" date="2016" name="Genome Announc.">
        <title>Genome Sequence of a Gram-Positive Diazotroph, Paenibacillus durus Type Strain ATCC 35681.</title>
        <authorList>
            <person name="Halim M.A."/>
            <person name="Rahman A.Y."/>
            <person name="Sim K.S."/>
            <person name="Yam H.C."/>
            <person name="Rahim A.A."/>
            <person name="Ghazali A.H."/>
            <person name="Najimudin N."/>
        </authorList>
    </citation>
    <scope>NUCLEOTIDE SEQUENCE [LARGE SCALE GENOMIC DNA]</scope>
    <source>
        <strain evidence="1 2">ATCC 35681</strain>
    </source>
</reference>
<sequence>MSKLQIKLPPAVRSFPLEDRRRIIESLSKALAVPPERPQGGRSMWDASDDPLIAALEDAFYAELDAIGQQMLASLLVLLDLPVDELQKGPGDKNRISDLVKKMRSKGGGWRRLLKYGVVDSPLQLIRKVDQKIRDQFQKVDKLAEKYIVRSGLLGIYRSQEEKAKLTITAAMLDQLPETLKAAKKEPFPFRLWTDEKQVEMVSLSPLEYQGLEQSVVHAAEKLSQIADNHRAGAKELIIQAQKERWGAQKLSQAFFDMYGDQNRDWRRVAITELAMATNDAYLASLSPGDIIQVATVPGACPHCQRLLEGKTFIVSDKPMTDGYKYIWPGKTNIGRKVAEWWPCCPLHPHCRHRWMRVGRVSKLPTKSENEAPTE</sequence>
<dbReference type="HOGENOM" id="CLU_737404_0_0_9"/>
<evidence type="ECO:0000313" key="2">
    <source>
        <dbReference type="Proteomes" id="UP000034189"/>
    </source>
</evidence>
<dbReference type="Proteomes" id="UP000034189">
    <property type="component" value="Chromosome"/>
</dbReference>
<dbReference type="PATRIC" id="fig|1333534.5.peg.3814"/>
<evidence type="ECO:0000313" key="1">
    <source>
        <dbReference type="EMBL" id="AKG36097.1"/>
    </source>
</evidence>
<dbReference type="EMBL" id="CP011114">
    <property type="protein sequence ID" value="AKG36097.1"/>
    <property type="molecule type" value="Genomic_DNA"/>
</dbReference>
<dbReference type="AlphaFoldDB" id="A0A0F7FCH7"/>
<protein>
    <recommendedName>
        <fullName evidence="3">Phage head morphogenesis domain-containing protein</fullName>
    </recommendedName>
</protein>
<accession>A0A0F7FCH7</accession>
<reference evidence="1 2" key="1">
    <citation type="submission" date="2015-03" db="EMBL/GenBank/DDBJ databases">
        <authorList>
            <person name="Abdul Halim M."/>
        </authorList>
    </citation>
    <scope>NUCLEOTIDE SEQUENCE [LARGE SCALE GENOMIC DNA]</scope>
    <source>
        <strain evidence="1 2">ATCC 35681</strain>
    </source>
</reference>
<name>A0A0F7FCH7_PAEDU</name>